<name>A0ABR4MHD5_9PEZI</name>
<accession>A0ABR4MHD5</accession>
<feature type="compositionally biased region" description="Basic and acidic residues" evidence="1">
    <location>
        <begin position="76"/>
        <end position="86"/>
    </location>
</feature>
<dbReference type="GeneID" id="98117816"/>
<comment type="caution">
    <text evidence="2">The sequence shown here is derived from an EMBL/GenBank/DDBJ whole genome shotgun (WGS) entry which is preliminary data.</text>
</comment>
<proteinExistence type="predicted"/>
<protein>
    <submittedName>
        <fullName evidence="2">Transposase</fullName>
    </submittedName>
</protein>
<gene>
    <name evidence="2" type="ORF">HOO65_040040</name>
</gene>
<dbReference type="Proteomes" id="UP001610728">
    <property type="component" value="Unassembled WGS sequence"/>
</dbReference>
<evidence type="ECO:0000256" key="1">
    <source>
        <dbReference type="SAM" id="MobiDB-lite"/>
    </source>
</evidence>
<feature type="region of interest" description="Disordered" evidence="1">
    <location>
        <begin position="52"/>
        <end position="86"/>
    </location>
</feature>
<feature type="compositionally biased region" description="Basic and acidic residues" evidence="1">
    <location>
        <begin position="52"/>
        <end position="66"/>
    </location>
</feature>
<keyword evidence="3" id="KW-1185">Reference proteome</keyword>
<evidence type="ECO:0000313" key="3">
    <source>
        <dbReference type="Proteomes" id="UP001610728"/>
    </source>
</evidence>
<reference evidence="2 3" key="1">
    <citation type="submission" date="2020-05" db="EMBL/GenBank/DDBJ databases">
        <title>Ceratocystis lukuohia genome.</title>
        <authorList>
            <person name="Harrington T.C."/>
            <person name="Kim K."/>
            <person name="Mayers C.G."/>
        </authorList>
    </citation>
    <scope>NUCLEOTIDE SEQUENCE [LARGE SCALE GENOMIC DNA]</scope>
    <source>
        <strain evidence="2 3">C4212</strain>
    </source>
</reference>
<dbReference type="EMBL" id="JABSNW010000004">
    <property type="protein sequence ID" value="KAL2887703.1"/>
    <property type="molecule type" value="Genomic_DNA"/>
</dbReference>
<organism evidence="2 3">
    <name type="scientific">Ceratocystis lukuohia</name>
    <dbReference type="NCBI Taxonomy" id="2019550"/>
    <lineage>
        <taxon>Eukaryota</taxon>
        <taxon>Fungi</taxon>
        <taxon>Dikarya</taxon>
        <taxon>Ascomycota</taxon>
        <taxon>Pezizomycotina</taxon>
        <taxon>Sordariomycetes</taxon>
        <taxon>Hypocreomycetidae</taxon>
        <taxon>Microascales</taxon>
        <taxon>Ceratocystidaceae</taxon>
        <taxon>Ceratocystis</taxon>
    </lineage>
</organism>
<evidence type="ECO:0000313" key="2">
    <source>
        <dbReference type="EMBL" id="KAL2887703.1"/>
    </source>
</evidence>
<sequence length="146" mass="16601">MAADSVPMDEANFFKAYAKAREAAMVKRNVLSSWGVTGNQLVSRAKALRHLEIQEDRPDDNPKRAPEQAPYFGSDDTPKSSRHIRDLRLNRTPKMRTQYDVMAKGFEGQQQILTMYTMEIAGLEEELARLKRGKTRKAMPFPISVS</sequence>
<dbReference type="RefSeq" id="XP_070858883.1">
    <property type="nucleotide sequence ID" value="XM_071000555.1"/>
</dbReference>